<name>A0A7C8DN45_9ARCH</name>
<dbReference type="Proteomes" id="UP000589516">
    <property type="component" value="Unassembled WGS sequence"/>
</dbReference>
<evidence type="ECO:0000256" key="1">
    <source>
        <dbReference type="ARBA" id="ARBA00022516"/>
    </source>
</evidence>
<dbReference type="UniPathway" id="UPA00940"/>
<dbReference type="PANTHER" id="PTHR40029:SF2">
    <property type="entry name" value="HEPTAPRENYLGLYCERYL PHOSPHATE SYNTHASE"/>
    <property type="match status" value="1"/>
</dbReference>
<dbReference type="SUPFAM" id="SSF51395">
    <property type="entry name" value="FMN-linked oxidoreductases"/>
    <property type="match status" value="1"/>
</dbReference>
<evidence type="ECO:0000256" key="5">
    <source>
        <dbReference type="ARBA" id="ARBA00023098"/>
    </source>
</evidence>
<reference evidence="11" key="1">
    <citation type="journal article" date="2019" name="bioRxiv">
        <title>Genome diversification in globally distributed novel marine Proteobacteria is linked to environmental adaptation.</title>
        <authorList>
            <person name="Zhou Z."/>
            <person name="Tran P.Q."/>
            <person name="Kieft K."/>
            <person name="Anantharaman K."/>
        </authorList>
    </citation>
    <scope>NUCLEOTIDE SEQUENCE [LARGE SCALE GENOMIC DNA]</scope>
</reference>
<gene>
    <name evidence="10" type="ORF">EYQ16_03210</name>
</gene>
<keyword evidence="4 9" id="KW-0460">Magnesium</keyword>
<dbReference type="PANTHER" id="PTHR40029">
    <property type="match status" value="1"/>
</dbReference>
<feature type="binding site" evidence="9">
    <location>
        <begin position="170"/>
        <end position="176"/>
    </location>
    <ligand>
        <name>sn-glycerol 1-phosphate</name>
        <dbReference type="ChEBI" id="CHEBI:57685"/>
    </ligand>
</feature>
<dbReference type="GO" id="GO:0047294">
    <property type="term" value="F:phosphoglycerol geranylgeranyltransferase activity"/>
    <property type="evidence" value="ECO:0007669"/>
    <property type="project" value="UniProtKB-UniRule"/>
</dbReference>
<dbReference type="InterPro" id="IPR038597">
    <property type="entry name" value="GGGP/HepGP_synthase_sf"/>
</dbReference>
<evidence type="ECO:0000256" key="8">
    <source>
        <dbReference type="ARBA" id="ARBA00047288"/>
    </source>
</evidence>
<dbReference type="EC" id="2.5.1.41" evidence="9"/>
<keyword evidence="2 9" id="KW-0808">Transferase</keyword>
<evidence type="ECO:0000256" key="2">
    <source>
        <dbReference type="ARBA" id="ARBA00022679"/>
    </source>
</evidence>
<dbReference type="NCBIfam" id="TIGR01768">
    <property type="entry name" value="GGGP-family"/>
    <property type="match status" value="1"/>
</dbReference>
<dbReference type="GO" id="GO:0000287">
    <property type="term" value="F:magnesium ion binding"/>
    <property type="evidence" value="ECO:0007669"/>
    <property type="project" value="UniProtKB-UniRule"/>
</dbReference>
<comment type="cofactor">
    <cofactor evidence="9">
        <name>Mg(2+)</name>
        <dbReference type="ChEBI" id="CHEBI:18420"/>
    </cofactor>
</comment>
<comment type="pathway">
    <text evidence="9">Membrane lipid metabolism; glycerophospholipid metabolism.</text>
</comment>
<dbReference type="InterPro" id="IPR010946">
    <property type="entry name" value="GGGP_synth"/>
</dbReference>
<dbReference type="AlphaFoldDB" id="A0A7C8DN45"/>
<evidence type="ECO:0000256" key="9">
    <source>
        <dbReference type="HAMAP-Rule" id="MF_00112"/>
    </source>
</evidence>
<dbReference type="GO" id="GO:0005737">
    <property type="term" value="C:cytoplasm"/>
    <property type="evidence" value="ECO:0007669"/>
    <property type="project" value="UniProtKB-SubCell"/>
</dbReference>
<dbReference type="NCBIfam" id="NF003198">
    <property type="entry name" value="PRK04169.1-2"/>
    <property type="match status" value="1"/>
</dbReference>
<comment type="similarity">
    <text evidence="9">Belongs to the GGGP/HepGP synthase family. Group II subfamily.</text>
</comment>
<evidence type="ECO:0000256" key="3">
    <source>
        <dbReference type="ARBA" id="ARBA00022723"/>
    </source>
</evidence>
<keyword evidence="5 9" id="KW-0443">Lipid metabolism</keyword>
<feature type="binding site" evidence="9">
    <location>
        <position position="22"/>
    </location>
    <ligand>
        <name>Mg(2+)</name>
        <dbReference type="ChEBI" id="CHEBI:18420"/>
    </ligand>
</feature>
<comment type="subcellular location">
    <subcellularLocation>
        <location evidence="9">Cytoplasm</location>
    </subcellularLocation>
</comment>
<dbReference type="EMBL" id="DUAV01000022">
    <property type="protein sequence ID" value="HIG63511.1"/>
    <property type="molecule type" value="Genomic_DNA"/>
</dbReference>
<comment type="function">
    <text evidence="9">Prenyltransferase that catalyzes the transfer of the geranylgeranyl moiety of geranylgeranyl diphosphate (GGPP) to the C3 hydroxyl of sn-glycerol-1-phosphate (G1P). This reaction is the first ether-bond-formation step in the biosynthesis of archaeal membrane lipids.</text>
</comment>
<dbReference type="Pfam" id="PF01884">
    <property type="entry name" value="PcrB"/>
    <property type="match status" value="1"/>
</dbReference>
<comment type="catalytic activity">
    <reaction evidence="8 9">
        <text>sn-glycerol 1-phosphate + (2E,6E,10E)-geranylgeranyl diphosphate = sn-3-O-(geranylgeranyl)glycerol 1-phosphate + diphosphate</text>
        <dbReference type="Rhea" id="RHEA:23404"/>
        <dbReference type="ChEBI" id="CHEBI:33019"/>
        <dbReference type="ChEBI" id="CHEBI:57677"/>
        <dbReference type="ChEBI" id="CHEBI:57685"/>
        <dbReference type="ChEBI" id="CHEBI:58756"/>
        <dbReference type="EC" id="2.5.1.41"/>
    </reaction>
</comment>
<accession>A0A7C8DN45</accession>
<evidence type="ECO:0000256" key="7">
    <source>
        <dbReference type="ARBA" id="ARBA00023264"/>
    </source>
</evidence>
<sequence>MEVYQRLRKLRRERPLHLTLLDPGKSDTTTIGRMARGAAEAGTDVIMVGGSTGLSLERVDTAVVEIKEQSHLPVILFPTVAKAVSTRADAIFFMSLLNSTERRFLVGEQIASAAMVHQSGLQPLSMAYLIVEPGMAAARVGKAKPLPRDDPAPAVAHAMAGELFGMRFIYLEAGSGASQPVPPALVAAVREAIKALLIVGGGIRTVDSAAAAVAAGADMVVTGTLVERASMVKEELQPIIGAVHAG</sequence>
<dbReference type="CDD" id="cd02812">
    <property type="entry name" value="PcrB_like"/>
    <property type="match status" value="1"/>
</dbReference>
<protein>
    <recommendedName>
        <fullName evidence="9">Geranylgeranylglyceryl phosphate synthase</fullName>
        <shortName evidence="9">GGGP synthase</shortName>
        <shortName evidence="9">GGGPS</shortName>
        <ecNumber evidence="9">2.5.1.41</ecNumber>
    </recommendedName>
    <alternativeName>
        <fullName evidence="9">(S)-3-O-geranylgeranylglyceryl phosphate synthase</fullName>
    </alternativeName>
    <alternativeName>
        <fullName evidence="9">Phosphoglycerol geranylgeranyltransferase</fullName>
    </alternativeName>
</protein>
<comment type="caution">
    <text evidence="9">Lacks conserved residue(s) required for the propagation of feature annotation.</text>
</comment>
<dbReference type="InterPro" id="IPR039074">
    <property type="entry name" value="GGGP/HepGP_synthase_I"/>
</dbReference>
<keyword evidence="3 9" id="KW-0479">Metal-binding</keyword>
<organism evidence="10 11">
    <name type="scientific">Marine Group III euryarchaeote</name>
    <dbReference type="NCBI Taxonomy" id="2173149"/>
    <lineage>
        <taxon>Archaea</taxon>
        <taxon>Methanobacteriati</taxon>
        <taxon>Thermoplasmatota</taxon>
        <taxon>Thermoplasmata</taxon>
        <taxon>Candidatus Thermoprofundales</taxon>
    </lineage>
</organism>
<evidence type="ECO:0000313" key="11">
    <source>
        <dbReference type="Proteomes" id="UP000589516"/>
    </source>
</evidence>
<keyword evidence="1 9" id="KW-0444">Lipid biosynthesis</keyword>
<feature type="binding site" evidence="9">
    <location>
        <begin position="223"/>
        <end position="224"/>
    </location>
    <ligand>
        <name>sn-glycerol 1-phosphate</name>
        <dbReference type="ChEBI" id="CHEBI:57685"/>
    </ligand>
</feature>
<feature type="binding site" evidence="9">
    <location>
        <position position="51"/>
    </location>
    <ligand>
        <name>Mg(2+)</name>
        <dbReference type="ChEBI" id="CHEBI:18420"/>
    </ligand>
</feature>
<evidence type="ECO:0000313" key="10">
    <source>
        <dbReference type="EMBL" id="HIG63511.1"/>
    </source>
</evidence>
<feature type="binding site" evidence="9">
    <location>
        <begin position="201"/>
        <end position="202"/>
    </location>
    <ligand>
        <name>sn-glycerol 1-phosphate</name>
        <dbReference type="ChEBI" id="CHEBI:57685"/>
    </ligand>
</feature>
<dbReference type="Gene3D" id="3.20.20.390">
    <property type="entry name" value="FMN-linked oxidoreductases"/>
    <property type="match status" value="1"/>
</dbReference>
<dbReference type="NCBIfam" id="TIGR01769">
    <property type="entry name" value="GGGP"/>
    <property type="match status" value="1"/>
</dbReference>
<dbReference type="GO" id="GO:0120536">
    <property type="term" value="F:heptaprenylglyceryl phosphate synthase activity"/>
    <property type="evidence" value="ECO:0007669"/>
    <property type="project" value="UniProtKB-ARBA"/>
</dbReference>
<dbReference type="InterPro" id="IPR008205">
    <property type="entry name" value="GGGP_HepGP_synthase"/>
</dbReference>
<comment type="caution">
    <text evidence="10">The sequence shown here is derived from an EMBL/GenBank/DDBJ whole genome shotgun (WGS) entry which is preliminary data.</text>
</comment>
<keyword evidence="7 9" id="KW-1208">Phospholipid metabolism</keyword>
<proteinExistence type="inferred from homology"/>
<keyword evidence="6 9" id="KW-0594">Phospholipid biosynthesis</keyword>
<keyword evidence="9" id="KW-0963">Cytoplasm</keyword>
<dbReference type="HAMAP" id="MF_00112">
    <property type="entry name" value="GGGP_HepGP_synthase"/>
    <property type="match status" value="1"/>
</dbReference>
<evidence type="ECO:0000256" key="6">
    <source>
        <dbReference type="ARBA" id="ARBA00023209"/>
    </source>
</evidence>
<dbReference type="GO" id="GO:0046474">
    <property type="term" value="P:glycerophospholipid biosynthetic process"/>
    <property type="evidence" value="ECO:0007669"/>
    <property type="project" value="UniProtKB-UniRule"/>
</dbReference>
<evidence type="ECO:0000256" key="4">
    <source>
        <dbReference type="ARBA" id="ARBA00022842"/>
    </source>
</evidence>